<dbReference type="WBParaSite" id="SVE_1534200.1">
    <property type="protein sequence ID" value="SVE_1534200.1"/>
    <property type="gene ID" value="SVE_1534200"/>
</dbReference>
<sequence>MSNLSSFNTIVNYIDNGPDSILDYDYLDSSTHNISQSTINNTIVNSDTKTYNDTIFNTIDNSTELNYPPLNEVRNMNLYKQFSAILLNEHTFKTRVYEEIDNRQNKNLKNAMLELKLERSIEK</sequence>
<reference evidence="1" key="1">
    <citation type="submission" date="2014-07" db="EMBL/GenBank/DDBJ databases">
        <authorList>
            <person name="Martin A.A"/>
            <person name="De Silva N."/>
        </authorList>
    </citation>
    <scope>NUCLEOTIDE SEQUENCE</scope>
</reference>
<dbReference type="Proteomes" id="UP000035680">
    <property type="component" value="Unassembled WGS sequence"/>
</dbReference>
<evidence type="ECO:0000313" key="2">
    <source>
        <dbReference type="WBParaSite" id="SVE_1534200.1"/>
    </source>
</evidence>
<protein>
    <submittedName>
        <fullName evidence="2">Uncharacterized protein</fullName>
    </submittedName>
</protein>
<proteinExistence type="predicted"/>
<reference evidence="2" key="2">
    <citation type="submission" date="2015-08" db="UniProtKB">
        <authorList>
            <consortium name="WormBaseParasite"/>
        </authorList>
    </citation>
    <scope>IDENTIFICATION</scope>
</reference>
<evidence type="ECO:0000313" key="1">
    <source>
        <dbReference type="Proteomes" id="UP000035680"/>
    </source>
</evidence>
<keyword evidence="1" id="KW-1185">Reference proteome</keyword>
<organism evidence="1 2">
    <name type="scientific">Strongyloides venezuelensis</name>
    <name type="common">Threadworm</name>
    <dbReference type="NCBI Taxonomy" id="75913"/>
    <lineage>
        <taxon>Eukaryota</taxon>
        <taxon>Metazoa</taxon>
        <taxon>Ecdysozoa</taxon>
        <taxon>Nematoda</taxon>
        <taxon>Chromadorea</taxon>
        <taxon>Rhabditida</taxon>
        <taxon>Tylenchina</taxon>
        <taxon>Panagrolaimomorpha</taxon>
        <taxon>Strongyloidoidea</taxon>
        <taxon>Strongyloididae</taxon>
        <taxon>Strongyloides</taxon>
    </lineage>
</organism>
<name>A0A0K0FTE9_STRVS</name>
<dbReference type="AlphaFoldDB" id="A0A0K0FTE9"/>
<accession>A0A0K0FTE9</accession>